<name>A0A1A9UQ87_GLOAU</name>
<reference evidence="2" key="1">
    <citation type="submission" date="2020-05" db="UniProtKB">
        <authorList>
            <consortium name="EnsemblMetazoa"/>
        </authorList>
    </citation>
    <scope>IDENTIFICATION</scope>
    <source>
        <strain evidence="2">TTRI</strain>
    </source>
</reference>
<feature type="region of interest" description="Disordered" evidence="1">
    <location>
        <begin position="30"/>
        <end position="62"/>
    </location>
</feature>
<accession>A0A1A9UQ87</accession>
<proteinExistence type="predicted"/>
<keyword evidence="3" id="KW-1185">Reference proteome</keyword>
<organism evidence="2 3">
    <name type="scientific">Glossina austeni</name>
    <name type="common">Savannah tsetse fly</name>
    <dbReference type="NCBI Taxonomy" id="7395"/>
    <lineage>
        <taxon>Eukaryota</taxon>
        <taxon>Metazoa</taxon>
        <taxon>Ecdysozoa</taxon>
        <taxon>Arthropoda</taxon>
        <taxon>Hexapoda</taxon>
        <taxon>Insecta</taxon>
        <taxon>Pterygota</taxon>
        <taxon>Neoptera</taxon>
        <taxon>Endopterygota</taxon>
        <taxon>Diptera</taxon>
        <taxon>Brachycera</taxon>
        <taxon>Muscomorpha</taxon>
        <taxon>Hippoboscoidea</taxon>
        <taxon>Glossinidae</taxon>
        <taxon>Glossina</taxon>
    </lineage>
</organism>
<evidence type="ECO:0000313" key="3">
    <source>
        <dbReference type="Proteomes" id="UP000078200"/>
    </source>
</evidence>
<evidence type="ECO:0000313" key="2">
    <source>
        <dbReference type="EnsemblMetazoa" id="GAUT011875-PA"/>
    </source>
</evidence>
<feature type="compositionally biased region" description="Low complexity" evidence="1">
    <location>
        <begin position="42"/>
        <end position="55"/>
    </location>
</feature>
<dbReference type="Proteomes" id="UP000078200">
    <property type="component" value="Unassembled WGS sequence"/>
</dbReference>
<protein>
    <submittedName>
        <fullName evidence="2">Uncharacterized protein</fullName>
    </submittedName>
</protein>
<dbReference type="EnsemblMetazoa" id="GAUT011875-RA">
    <property type="protein sequence ID" value="GAUT011875-PA"/>
    <property type="gene ID" value="GAUT011875"/>
</dbReference>
<dbReference type="AlphaFoldDB" id="A0A1A9UQ87"/>
<evidence type="ECO:0000256" key="1">
    <source>
        <dbReference type="SAM" id="MobiDB-lite"/>
    </source>
</evidence>
<dbReference type="VEuPathDB" id="VectorBase:GAUT011875"/>
<sequence length="82" mass="8842">MEDAAAARASLVLKENFLPMRLFVCCSSSSSRDKVHKHHRSSNSSSSSSSSKSGSGTTPYLPPIVDFTTIITQKSITLLCLH</sequence>